<proteinExistence type="predicted"/>
<dbReference type="RefSeq" id="WP_123209518.1">
    <property type="nucleotide sequence ID" value="NZ_JBHTHO010000024.1"/>
</dbReference>
<evidence type="ECO:0000256" key="1">
    <source>
        <dbReference type="SAM" id="Phobius"/>
    </source>
</evidence>
<name>A0A3N0ATT2_9ACTN</name>
<dbReference type="OrthoDB" id="3197205at2"/>
<feature type="transmembrane region" description="Helical" evidence="1">
    <location>
        <begin position="54"/>
        <end position="74"/>
    </location>
</feature>
<dbReference type="InterPro" id="IPR010398">
    <property type="entry name" value="DUF997"/>
</dbReference>
<gene>
    <name evidence="2" type="ORF">DMP06_09595</name>
</gene>
<accession>A0A3N0ATT2</accession>
<feature type="transmembrane region" description="Helical" evidence="1">
    <location>
        <begin position="21"/>
        <end position="42"/>
    </location>
</feature>
<keyword evidence="1" id="KW-1133">Transmembrane helix</keyword>
<organism evidence="2 3">
    <name type="scientific">Slackia equolifaciens</name>
    <dbReference type="NCBI Taxonomy" id="498718"/>
    <lineage>
        <taxon>Bacteria</taxon>
        <taxon>Bacillati</taxon>
        <taxon>Actinomycetota</taxon>
        <taxon>Coriobacteriia</taxon>
        <taxon>Eggerthellales</taxon>
        <taxon>Eggerthellaceae</taxon>
        <taxon>Slackia</taxon>
    </lineage>
</organism>
<dbReference type="EMBL" id="QIBX01000020">
    <property type="protein sequence ID" value="RNL38038.1"/>
    <property type="molecule type" value="Genomic_DNA"/>
</dbReference>
<dbReference type="Proteomes" id="UP000269591">
    <property type="component" value="Unassembled WGS sequence"/>
</dbReference>
<keyword evidence="3" id="KW-1185">Reference proteome</keyword>
<protein>
    <submittedName>
        <fullName evidence="2">DUF997 domain-containing protein</fullName>
    </submittedName>
</protein>
<evidence type="ECO:0000313" key="2">
    <source>
        <dbReference type="EMBL" id="RNL38038.1"/>
    </source>
</evidence>
<dbReference type="AlphaFoldDB" id="A0A3N0ATT2"/>
<keyword evidence="1" id="KW-0472">Membrane</keyword>
<evidence type="ECO:0000313" key="3">
    <source>
        <dbReference type="Proteomes" id="UP000269591"/>
    </source>
</evidence>
<keyword evidence="1" id="KW-0812">Transmembrane</keyword>
<dbReference type="Pfam" id="PF06196">
    <property type="entry name" value="DUF997"/>
    <property type="match status" value="1"/>
</dbReference>
<comment type="caution">
    <text evidence="2">The sequence shown here is derived from an EMBL/GenBank/DDBJ whole genome shotgun (WGS) entry which is preliminary data.</text>
</comment>
<sequence>MAAPMRHCTYREKMAQANREAKATLVVLALTVIVWIALGFGLSDLDIQLFHTPIWVLGGTVGVWIFSIVAVVVLRTFVFQDFDLGDEEEGEGERHE</sequence>
<reference evidence="3" key="1">
    <citation type="submission" date="2018-05" db="EMBL/GenBank/DDBJ databases">
        <title>Genome Sequencing of selected type strains of the family Eggerthellaceae.</title>
        <authorList>
            <person name="Danylec N."/>
            <person name="Stoll D.A."/>
            <person name="Doetsch A."/>
            <person name="Huch M."/>
        </authorList>
    </citation>
    <scope>NUCLEOTIDE SEQUENCE [LARGE SCALE GENOMIC DNA]</scope>
    <source>
        <strain evidence="3">DSM 24851</strain>
    </source>
</reference>